<keyword evidence="2" id="KW-0378">Hydrolase</keyword>
<dbReference type="Gene3D" id="3.40.710.10">
    <property type="entry name" value="DD-peptidase/beta-lactamase superfamily"/>
    <property type="match status" value="2"/>
</dbReference>
<evidence type="ECO:0000313" key="5">
    <source>
        <dbReference type="Proteomes" id="UP000258309"/>
    </source>
</evidence>
<dbReference type="EMBL" id="NCSJ02000129">
    <property type="protein sequence ID" value="RFU29403.1"/>
    <property type="molecule type" value="Genomic_DNA"/>
</dbReference>
<dbReference type="InterPro" id="IPR012338">
    <property type="entry name" value="Beta-lactam/transpept-like"/>
</dbReference>
<evidence type="ECO:0000259" key="3">
    <source>
        <dbReference type="Pfam" id="PF00144"/>
    </source>
</evidence>
<comment type="caution">
    <text evidence="4">The sequence shown here is derived from an EMBL/GenBank/DDBJ whole genome shotgun (WGS) entry which is preliminary data.</text>
</comment>
<dbReference type="GO" id="GO:0016787">
    <property type="term" value="F:hydrolase activity"/>
    <property type="evidence" value="ECO:0007669"/>
    <property type="project" value="UniProtKB-KW"/>
</dbReference>
<dbReference type="SUPFAM" id="SSF56601">
    <property type="entry name" value="beta-lactamase/transpeptidase-like"/>
    <property type="match status" value="1"/>
</dbReference>
<evidence type="ECO:0000256" key="2">
    <source>
        <dbReference type="ARBA" id="ARBA00022801"/>
    </source>
</evidence>
<feature type="domain" description="Beta-lactamase-related" evidence="3">
    <location>
        <begin position="18"/>
        <end position="321"/>
    </location>
</feature>
<dbReference type="InterPro" id="IPR050789">
    <property type="entry name" value="Diverse_Enzym_Activities"/>
</dbReference>
<dbReference type="Pfam" id="PF00144">
    <property type="entry name" value="Beta-lactamase"/>
    <property type="match status" value="1"/>
</dbReference>
<dbReference type="AlphaFoldDB" id="A0A3E2H8G7"/>
<gene>
    <name evidence="4" type="ORF">B7463_g6936</name>
</gene>
<organism evidence="4 5">
    <name type="scientific">Scytalidium lignicola</name>
    <name type="common">Hyphomycete</name>
    <dbReference type="NCBI Taxonomy" id="5539"/>
    <lineage>
        <taxon>Eukaryota</taxon>
        <taxon>Fungi</taxon>
        <taxon>Dikarya</taxon>
        <taxon>Ascomycota</taxon>
        <taxon>Pezizomycotina</taxon>
        <taxon>Leotiomycetes</taxon>
        <taxon>Leotiomycetes incertae sedis</taxon>
        <taxon>Scytalidium</taxon>
    </lineage>
</organism>
<feature type="non-terminal residue" evidence="4">
    <location>
        <position position="1"/>
    </location>
</feature>
<dbReference type="Proteomes" id="UP000258309">
    <property type="component" value="Unassembled WGS sequence"/>
</dbReference>
<reference evidence="4 5" key="1">
    <citation type="submission" date="2018-05" db="EMBL/GenBank/DDBJ databases">
        <title>Draft genome sequence of Scytalidium lignicola DSM 105466, a ubiquitous saprotrophic fungus.</title>
        <authorList>
            <person name="Buettner E."/>
            <person name="Gebauer A.M."/>
            <person name="Hofrichter M."/>
            <person name="Liers C."/>
            <person name="Kellner H."/>
        </authorList>
    </citation>
    <scope>NUCLEOTIDE SEQUENCE [LARGE SCALE GENOMIC DNA]</scope>
    <source>
        <strain evidence="4 5">DSM 105466</strain>
    </source>
</reference>
<keyword evidence="5" id="KW-1185">Reference proteome</keyword>
<dbReference type="PANTHER" id="PTHR43283">
    <property type="entry name" value="BETA-LACTAMASE-RELATED"/>
    <property type="match status" value="1"/>
</dbReference>
<sequence length="335" mass="36533">MAAIRGFEEEARRLTASDAQYRRIPGVVVAAATASGSSYVFSSGVRSLNADTGVSKPIDENTVLWMASVTKLMTSVAAMQCVERGLVSLDEDITTILPELKNAQILTGFDSHDKPILRPTTRKITLKKLLSHSAGMGYDIKTQLLRKFQEGIPKAFKGDFEESFSKLPLVYEPGEGWQYSASLDWVGKVNPFPSFEDRIADLSLRDPTDQVMKPAATIFARPAKDDSGGAGVFSTPSDVLKLLIALLNGNIQILNHATIDEIFAPQLPNPAFINDNLSDPQYKMGMTTDLPEGIAFNFGLAGMLVKDKLDTGRQEGSMQWGGLPNILWVMQSSSK</sequence>
<feature type="non-terminal residue" evidence="4">
    <location>
        <position position="335"/>
    </location>
</feature>
<proteinExistence type="inferred from homology"/>
<evidence type="ECO:0000256" key="1">
    <source>
        <dbReference type="ARBA" id="ARBA00009009"/>
    </source>
</evidence>
<evidence type="ECO:0000313" key="4">
    <source>
        <dbReference type="EMBL" id="RFU29403.1"/>
    </source>
</evidence>
<accession>A0A3E2H8G7</accession>
<dbReference type="OrthoDB" id="428260at2759"/>
<name>A0A3E2H8G7_SCYLI</name>
<dbReference type="STRING" id="5539.A0A3E2H8G7"/>
<dbReference type="PANTHER" id="PTHR43283:SF17">
    <property type="entry name" value="(LOVD), PUTATIVE (AFU_ORTHOLOGUE AFUA_5G00920)-RELATED"/>
    <property type="match status" value="1"/>
</dbReference>
<protein>
    <recommendedName>
        <fullName evidence="3">Beta-lactamase-related domain-containing protein</fullName>
    </recommendedName>
</protein>
<comment type="similarity">
    <text evidence="1">Belongs to the class-A beta-lactamase family.</text>
</comment>
<dbReference type="InterPro" id="IPR001466">
    <property type="entry name" value="Beta-lactam-related"/>
</dbReference>